<dbReference type="InterPro" id="IPR049278">
    <property type="entry name" value="MS_channel_C"/>
</dbReference>
<keyword evidence="4 8" id="KW-0812">Transmembrane</keyword>
<dbReference type="InterPro" id="IPR011066">
    <property type="entry name" value="MscS_channel_C_sf"/>
</dbReference>
<feature type="transmembrane region" description="Helical" evidence="8">
    <location>
        <begin position="68"/>
        <end position="87"/>
    </location>
</feature>
<dbReference type="RefSeq" id="WP_088440190.1">
    <property type="nucleotide sequence ID" value="NZ_BMMC01000001.1"/>
</dbReference>
<evidence type="ECO:0000256" key="4">
    <source>
        <dbReference type="ARBA" id="ARBA00022692"/>
    </source>
</evidence>
<dbReference type="OrthoDB" id="9799209at2"/>
<dbReference type="SUPFAM" id="SSF50182">
    <property type="entry name" value="Sm-like ribonucleoproteins"/>
    <property type="match status" value="1"/>
</dbReference>
<evidence type="ECO:0000313" key="12">
    <source>
        <dbReference type="EMBL" id="OWQ99447.1"/>
    </source>
</evidence>
<keyword evidence="5 8" id="KW-1133">Transmembrane helix</keyword>
<dbReference type="InterPro" id="IPR006685">
    <property type="entry name" value="MscS_channel_2nd"/>
</dbReference>
<feature type="compositionally biased region" description="Basic and acidic residues" evidence="7">
    <location>
        <begin position="413"/>
        <end position="423"/>
    </location>
</feature>
<comment type="caution">
    <text evidence="12">The sequence shown here is derived from an EMBL/GenBank/DDBJ whole genome shotgun (WGS) entry which is preliminary data.</text>
</comment>
<evidence type="ECO:0000313" key="13">
    <source>
        <dbReference type="Proteomes" id="UP000197361"/>
    </source>
</evidence>
<dbReference type="SUPFAM" id="SSF82861">
    <property type="entry name" value="Mechanosensitive channel protein MscS (YggB), transmembrane region"/>
    <property type="match status" value="1"/>
</dbReference>
<evidence type="ECO:0000256" key="8">
    <source>
        <dbReference type="SAM" id="Phobius"/>
    </source>
</evidence>
<evidence type="ECO:0000259" key="9">
    <source>
        <dbReference type="Pfam" id="PF00924"/>
    </source>
</evidence>
<gene>
    <name evidence="12" type="ORF">CDQ92_04805</name>
</gene>
<accession>A0A246K3C0</accession>
<organism evidence="12 13">
    <name type="scientific">Sphingopyxis bauzanensis</name>
    <dbReference type="NCBI Taxonomy" id="651663"/>
    <lineage>
        <taxon>Bacteria</taxon>
        <taxon>Pseudomonadati</taxon>
        <taxon>Pseudomonadota</taxon>
        <taxon>Alphaproteobacteria</taxon>
        <taxon>Sphingomonadales</taxon>
        <taxon>Sphingomonadaceae</taxon>
        <taxon>Sphingopyxis</taxon>
    </lineage>
</organism>
<name>A0A246K3C0_9SPHN</name>
<dbReference type="InterPro" id="IPR011014">
    <property type="entry name" value="MscS_channel_TM-2"/>
</dbReference>
<keyword evidence="13" id="KW-1185">Reference proteome</keyword>
<keyword evidence="6 8" id="KW-0472">Membrane</keyword>
<feature type="transmembrane region" description="Helical" evidence="8">
    <location>
        <begin position="161"/>
        <end position="184"/>
    </location>
</feature>
<dbReference type="GO" id="GO:0005886">
    <property type="term" value="C:plasma membrane"/>
    <property type="evidence" value="ECO:0007669"/>
    <property type="project" value="UniProtKB-SubCell"/>
</dbReference>
<dbReference type="Pfam" id="PF21082">
    <property type="entry name" value="MS_channel_3rd"/>
    <property type="match status" value="1"/>
</dbReference>
<feature type="region of interest" description="Disordered" evidence="7">
    <location>
        <begin position="412"/>
        <end position="455"/>
    </location>
</feature>
<dbReference type="Pfam" id="PF21088">
    <property type="entry name" value="MS_channel_1st"/>
    <property type="match status" value="1"/>
</dbReference>
<feature type="domain" description="Mechanosensitive ion channel MscS C-terminal" evidence="10">
    <location>
        <begin position="324"/>
        <end position="408"/>
    </location>
</feature>
<dbReference type="Gene3D" id="3.30.70.100">
    <property type="match status" value="1"/>
</dbReference>
<evidence type="ECO:0000256" key="2">
    <source>
        <dbReference type="ARBA" id="ARBA00008017"/>
    </source>
</evidence>
<evidence type="ECO:0000256" key="7">
    <source>
        <dbReference type="SAM" id="MobiDB-lite"/>
    </source>
</evidence>
<dbReference type="EMBL" id="NISK01000001">
    <property type="protein sequence ID" value="OWQ99447.1"/>
    <property type="molecule type" value="Genomic_DNA"/>
</dbReference>
<evidence type="ECO:0000256" key="6">
    <source>
        <dbReference type="ARBA" id="ARBA00023136"/>
    </source>
</evidence>
<feature type="transmembrane region" description="Helical" evidence="8">
    <location>
        <begin position="20"/>
        <end position="41"/>
    </location>
</feature>
<dbReference type="Gene3D" id="2.30.30.60">
    <property type="match status" value="1"/>
</dbReference>
<proteinExistence type="inferred from homology"/>
<reference evidence="12 13" key="1">
    <citation type="journal article" date="2010" name="Int. J. Syst. Evol. Microbiol.">
        <title>Sphingopyxis bauzanensis sp. nov., a psychrophilic bacterium isolated from soil.</title>
        <authorList>
            <person name="Zhang D.C."/>
            <person name="Liu H.C."/>
            <person name="Xin Y.H."/>
            <person name="Zhou Y.G."/>
            <person name="Schinner F."/>
            <person name="Margesin R."/>
        </authorList>
    </citation>
    <scope>NUCLEOTIDE SEQUENCE [LARGE SCALE GENOMIC DNA]</scope>
    <source>
        <strain evidence="12 13">DSM 22271</strain>
    </source>
</reference>
<dbReference type="PANTHER" id="PTHR30347:SF1">
    <property type="entry name" value="MECHANOSENSITIVE CHANNEL MSCK"/>
    <property type="match status" value="1"/>
</dbReference>
<protein>
    <submittedName>
        <fullName evidence="12">Mechanosensitive ion channel protein MscS</fullName>
    </submittedName>
</protein>
<feature type="domain" description="Mechanosensitive ion channel transmembrane helices 2/3" evidence="11">
    <location>
        <begin position="211"/>
        <end position="249"/>
    </location>
</feature>
<keyword evidence="3" id="KW-1003">Cell membrane</keyword>
<dbReference type="Proteomes" id="UP000197361">
    <property type="component" value="Unassembled WGS sequence"/>
</dbReference>
<comment type="subcellular location">
    <subcellularLocation>
        <location evidence="1">Cell membrane</location>
        <topology evidence="1">Multi-pass membrane protein</topology>
    </subcellularLocation>
</comment>
<feature type="transmembrane region" description="Helical" evidence="8">
    <location>
        <begin position="122"/>
        <end position="141"/>
    </location>
</feature>
<dbReference type="InterPro" id="IPR010920">
    <property type="entry name" value="LSM_dom_sf"/>
</dbReference>
<dbReference type="InterPro" id="IPR052702">
    <property type="entry name" value="MscS-like_channel"/>
</dbReference>
<dbReference type="GO" id="GO:0008381">
    <property type="term" value="F:mechanosensitive monoatomic ion channel activity"/>
    <property type="evidence" value="ECO:0007669"/>
    <property type="project" value="UniProtKB-ARBA"/>
</dbReference>
<evidence type="ECO:0000259" key="10">
    <source>
        <dbReference type="Pfam" id="PF21082"/>
    </source>
</evidence>
<feature type="domain" description="Mechanosensitive ion channel MscS" evidence="9">
    <location>
        <begin position="251"/>
        <end position="316"/>
    </location>
</feature>
<dbReference type="AlphaFoldDB" id="A0A246K3C0"/>
<dbReference type="Gene3D" id="1.10.287.1260">
    <property type="match status" value="1"/>
</dbReference>
<dbReference type="PANTHER" id="PTHR30347">
    <property type="entry name" value="POTASSIUM CHANNEL RELATED"/>
    <property type="match status" value="1"/>
</dbReference>
<dbReference type="InterPro" id="IPR049142">
    <property type="entry name" value="MS_channel_1st"/>
</dbReference>
<dbReference type="SUPFAM" id="SSF82689">
    <property type="entry name" value="Mechanosensitive channel protein MscS (YggB), C-terminal domain"/>
    <property type="match status" value="1"/>
</dbReference>
<evidence type="ECO:0000256" key="1">
    <source>
        <dbReference type="ARBA" id="ARBA00004651"/>
    </source>
</evidence>
<dbReference type="Pfam" id="PF00924">
    <property type="entry name" value="MS_channel_2nd"/>
    <property type="match status" value="1"/>
</dbReference>
<feature type="transmembrane region" description="Helical" evidence="8">
    <location>
        <begin position="93"/>
        <end position="110"/>
    </location>
</feature>
<comment type="similarity">
    <text evidence="2">Belongs to the MscS (TC 1.A.23) family.</text>
</comment>
<feature type="transmembrane region" description="Helical" evidence="8">
    <location>
        <begin position="205"/>
        <end position="228"/>
    </location>
</feature>
<evidence type="ECO:0000256" key="5">
    <source>
        <dbReference type="ARBA" id="ARBA00022989"/>
    </source>
</evidence>
<feature type="transmembrane region" description="Helical" evidence="8">
    <location>
        <begin position="234"/>
        <end position="262"/>
    </location>
</feature>
<evidence type="ECO:0000259" key="11">
    <source>
        <dbReference type="Pfam" id="PF21088"/>
    </source>
</evidence>
<dbReference type="InterPro" id="IPR023408">
    <property type="entry name" value="MscS_beta-dom_sf"/>
</dbReference>
<evidence type="ECO:0000256" key="3">
    <source>
        <dbReference type="ARBA" id="ARBA00022475"/>
    </source>
</evidence>
<sequence>MMSIDELAARMGFPSLADARLAELAIAAALGALALGIGWLVKRRLGTRLADWLHGQEFGAPGPLTARAAAMVGWLAALLFVGIVIAAWPWDPFALLLLDIVLAISIAVLIRNILVGVGLGDGIALAGAFVALVVMLSRAVGGLEMLQARLDSVGFSVGARHFSLLSAINILLTVVILFTIVRVANRVLRRMIKGSDKFDPTQRLLIEKISGVVIIVAAFFVGIDMLGIDLTAFAVFSGALGLAIGFGLQKTVGNLIAGIILLMDRSIKPGDVIVVGDSFGWVNKIGVRAVSVITREGKEHLIPNENLMTQEVENWSYSSRAVRVKIEVGVAYDTDLRLAQRLMIEAAKESKRVLEEPAPVCWITGFGDSSVDHQLRFWITDPEGGVGNIKGGVFLSIWDKFQEAGIEIPFPQRDLHVRDRPEAATKPVAASKPKSATEPQKAARGPRRRGGDDPQ</sequence>